<reference evidence="8" key="1">
    <citation type="submission" date="2018-09" db="EMBL/GenBank/DDBJ databases">
        <authorList>
            <person name="Zhu H."/>
        </authorList>
    </citation>
    <scope>NUCLEOTIDE SEQUENCE [LARGE SCALE GENOMIC DNA]</scope>
    <source>
        <strain evidence="8">K1S02-23</strain>
    </source>
</reference>
<dbReference type="FunFam" id="3.30.70.330:FF:000001">
    <property type="entry name" value="50S ribosomal protein L23"/>
    <property type="match status" value="1"/>
</dbReference>
<accession>A0A3A3G1P8</accession>
<dbReference type="GO" id="GO:0006412">
    <property type="term" value="P:translation"/>
    <property type="evidence" value="ECO:0007669"/>
    <property type="project" value="UniProtKB-UniRule"/>
</dbReference>
<evidence type="ECO:0000313" key="7">
    <source>
        <dbReference type="EMBL" id="RJG02387.1"/>
    </source>
</evidence>
<dbReference type="PANTHER" id="PTHR11620">
    <property type="entry name" value="60S RIBOSOMAL PROTEIN L23A"/>
    <property type="match status" value="1"/>
</dbReference>
<dbReference type="GO" id="GO:0019843">
    <property type="term" value="F:rRNA binding"/>
    <property type="evidence" value="ECO:0007669"/>
    <property type="project" value="UniProtKB-UniRule"/>
</dbReference>
<dbReference type="EMBL" id="QYUQ01000002">
    <property type="protein sequence ID" value="RJG02387.1"/>
    <property type="molecule type" value="Genomic_DNA"/>
</dbReference>
<dbReference type="OrthoDB" id="9793353at2"/>
<dbReference type="RefSeq" id="WP_119785889.1">
    <property type="nucleotide sequence ID" value="NZ_QYUQ01000002.1"/>
</dbReference>
<evidence type="ECO:0000256" key="4">
    <source>
        <dbReference type="ARBA" id="ARBA00022980"/>
    </source>
</evidence>
<protein>
    <recommendedName>
        <fullName evidence="6">Large ribosomal subunit protein uL23</fullName>
    </recommendedName>
</protein>
<keyword evidence="3 6" id="KW-0694">RNA-binding</keyword>
<comment type="function">
    <text evidence="6">One of the early assembly proteins it binds 23S rRNA. One of the proteins that surrounds the polypeptide exit tunnel on the outside of the ribosome. Forms the main docking site for trigger factor binding to the ribosome.</text>
</comment>
<evidence type="ECO:0000256" key="3">
    <source>
        <dbReference type="ARBA" id="ARBA00022884"/>
    </source>
</evidence>
<dbReference type="Proteomes" id="UP000266327">
    <property type="component" value="Unassembled WGS sequence"/>
</dbReference>
<organism evidence="7 8">
    <name type="scientific">Noviherbaspirillum sedimenti</name>
    <dbReference type="NCBI Taxonomy" id="2320865"/>
    <lineage>
        <taxon>Bacteria</taxon>
        <taxon>Pseudomonadati</taxon>
        <taxon>Pseudomonadota</taxon>
        <taxon>Betaproteobacteria</taxon>
        <taxon>Burkholderiales</taxon>
        <taxon>Oxalobacteraceae</taxon>
        <taxon>Noviherbaspirillum</taxon>
    </lineage>
</organism>
<name>A0A3A3G1P8_9BURK</name>
<evidence type="ECO:0000256" key="6">
    <source>
        <dbReference type="HAMAP-Rule" id="MF_01369"/>
    </source>
</evidence>
<evidence type="ECO:0000313" key="8">
    <source>
        <dbReference type="Proteomes" id="UP000266327"/>
    </source>
</evidence>
<keyword evidence="8" id="KW-1185">Reference proteome</keyword>
<dbReference type="SUPFAM" id="SSF54189">
    <property type="entry name" value="Ribosomal proteins S24e, L23 and L15e"/>
    <property type="match status" value="1"/>
</dbReference>
<gene>
    <name evidence="6" type="primary">rplW</name>
    <name evidence="7" type="ORF">D3878_13025</name>
</gene>
<dbReference type="GO" id="GO:1990904">
    <property type="term" value="C:ribonucleoprotein complex"/>
    <property type="evidence" value="ECO:0007669"/>
    <property type="project" value="UniProtKB-KW"/>
</dbReference>
<dbReference type="NCBIfam" id="NF004359">
    <property type="entry name" value="PRK05738.1-3"/>
    <property type="match status" value="1"/>
</dbReference>
<dbReference type="NCBIfam" id="NF004363">
    <property type="entry name" value="PRK05738.2-4"/>
    <property type="match status" value="1"/>
</dbReference>
<dbReference type="InterPro" id="IPR013025">
    <property type="entry name" value="Ribosomal_uL23-like"/>
</dbReference>
<comment type="similarity">
    <text evidence="1 6">Belongs to the universal ribosomal protein uL23 family.</text>
</comment>
<dbReference type="Gene3D" id="3.30.70.330">
    <property type="match status" value="1"/>
</dbReference>
<evidence type="ECO:0000256" key="2">
    <source>
        <dbReference type="ARBA" id="ARBA00022730"/>
    </source>
</evidence>
<dbReference type="InterPro" id="IPR012678">
    <property type="entry name" value="Ribosomal_uL23/eL15/eS24_sf"/>
</dbReference>
<dbReference type="AlphaFoldDB" id="A0A3A3G1P8"/>
<sequence>MNAVVKHSEERLLKVLLAPVISEKATFIAEKSEQVVFLVARDATKPEIKAAVEMMFKVEVESVQTANRLGKEKRSGRFMGRRNHTKRAFVCLKPGQEINFNEEAK</sequence>
<comment type="caution">
    <text evidence="7">The sequence shown here is derived from an EMBL/GenBank/DDBJ whole genome shotgun (WGS) entry which is preliminary data.</text>
</comment>
<dbReference type="HAMAP" id="MF_01369_B">
    <property type="entry name" value="Ribosomal_uL23_B"/>
    <property type="match status" value="1"/>
</dbReference>
<dbReference type="GO" id="GO:0003735">
    <property type="term" value="F:structural constituent of ribosome"/>
    <property type="evidence" value="ECO:0007669"/>
    <property type="project" value="InterPro"/>
</dbReference>
<comment type="subunit">
    <text evidence="6">Part of the 50S ribosomal subunit. Contacts protein L29, and trigger factor when it is bound to the ribosome.</text>
</comment>
<keyword evidence="2 6" id="KW-0699">rRNA-binding</keyword>
<dbReference type="GO" id="GO:0005840">
    <property type="term" value="C:ribosome"/>
    <property type="evidence" value="ECO:0007669"/>
    <property type="project" value="UniProtKB-KW"/>
</dbReference>
<evidence type="ECO:0000256" key="1">
    <source>
        <dbReference type="ARBA" id="ARBA00006700"/>
    </source>
</evidence>
<dbReference type="Pfam" id="PF00276">
    <property type="entry name" value="Ribosomal_L23"/>
    <property type="match status" value="1"/>
</dbReference>
<proteinExistence type="inferred from homology"/>
<evidence type="ECO:0000256" key="5">
    <source>
        <dbReference type="ARBA" id="ARBA00023274"/>
    </source>
</evidence>
<keyword evidence="4 6" id="KW-0689">Ribosomal protein</keyword>
<dbReference type="InterPro" id="IPR012677">
    <property type="entry name" value="Nucleotide-bd_a/b_plait_sf"/>
</dbReference>
<keyword evidence="5 6" id="KW-0687">Ribonucleoprotein</keyword>